<dbReference type="RefSeq" id="WP_054660182.1">
    <property type="nucleotide sequence ID" value="NZ_AZCX01000003.1"/>
</dbReference>
<feature type="domain" description="BD-FAE-like" evidence="2">
    <location>
        <begin position="20"/>
        <end position="125"/>
    </location>
</feature>
<dbReference type="SUPFAM" id="SSF53474">
    <property type="entry name" value="alpha/beta-Hydrolases"/>
    <property type="match status" value="1"/>
</dbReference>
<dbReference type="PANTHER" id="PTHR48081">
    <property type="entry name" value="AB HYDROLASE SUPERFAMILY PROTEIN C4A8.06C"/>
    <property type="match status" value="1"/>
</dbReference>
<dbReference type="InterPro" id="IPR029058">
    <property type="entry name" value="AB_hydrolase_fold"/>
</dbReference>
<accession>A0A0R1HY96</accession>
<comment type="caution">
    <text evidence="3">The sequence shown here is derived from an EMBL/GenBank/DDBJ whole genome shotgun (WGS) entry which is preliminary data.</text>
</comment>
<evidence type="ECO:0000256" key="1">
    <source>
        <dbReference type="ARBA" id="ARBA00022801"/>
    </source>
</evidence>
<dbReference type="PATRIC" id="fig|1302272.5.peg.1529"/>
<sequence>MTNINVERDVQYDGTYDLTLDIYQDIDTISDDRKAIIIIHGGGWWLGYKEEEVNWANEFAKQGYIVFVPNYRLAPDYLYPAPVEDMLTVYDWIKTSDYHFDRTKIGAAGMSSGGNLAIELGMQTGIPIASWSGIIDLDHWIETHPDVVASNKNAPIPGTPVDQINQTGSNDPYYKWFVLNYVNGDNALLQKASLLNRVDAKAGPMYLANSLDELSPNDAVQRLQAELIKNNIPSVVQFVTGHGHGEAYMAIAQEPTLAFFETYLGQNPRAHHAKL</sequence>
<name>A0A0R1HY96_9LACO</name>
<dbReference type="OrthoDB" id="9815425at2"/>
<organism evidence="3 4">
    <name type="scientific">Secundilactobacillus kimchicus JCM 15530</name>
    <dbReference type="NCBI Taxonomy" id="1302272"/>
    <lineage>
        <taxon>Bacteria</taxon>
        <taxon>Bacillati</taxon>
        <taxon>Bacillota</taxon>
        <taxon>Bacilli</taxon>
        <taxon>Lactobacillales</taxon>
        <taxon>Lactobacillaceae</taxon>
        <taxon>Secundilactobacillus</taxon>
    </lineage>
</organism>
<dbReference type="STRING" id="1302272.FC96_GL001512"/>
<dbReference type="Pfam" id="PF20434">
    <property type="entry name" value="BD-FAE"/>
    <property type="match status" value="1"/>
</dbReference>
<evidence type="ECO:0000259" key="2">
    <source>
        <dbReference type="Pfam" id="PF20434"/>
    </source>
</evidence>
<protein>
    <recommendedName>
        <fullName evidence="2">BD-FAE-like domain-containing protein</fullName>
    </recommendedName>
</protein>
<dbReference type="Proteomes" id="UP000050911">
    <property type="component" value="Unassembled WGS sequence"/>
</dbReference>
<gene>
    <name evidence="3" type="ORF">FC96_GL001512</name>
</gene>
<dbReference type="AlphaFoldDB" id="A0A0R1HY96"/>
<dbReference type="InterPro" id="IPR049492">
    <property type="entry name" value="BD-FAE-like_dom"/>
</dbReference>
<evidence type="ECO:0000313" key="3">
    <source>
        <dbReference type="EMBL" id="KRK48410.1"/>
    </source>
</evidence>
<dbReference type="Gene3D" id="3.40.50.1820">
    <property type="entry name" value="alpha/beta hydrolase"/>
    <property type="match status" value="1"/>
</dbReference>
<keyword evidence="1" id="KW-0378">Hydrolase</keyword>
<reference evidence="3 4" key="1">
    <citation type="journal article" date="2015" name="Genome Announc.">
        <title>Expanding the biotechnology potential of lactobacilli through comparative genomics of 213 strains and associated genera.</title>
        <authorList>
            <person name="Sun Z."/>
            <person name="Harris H.M."/>
            <person name="McCann A."/>
            <person name="Guo C."/>
            <person name="Argimon S."/>
            <person name="Zhang W."/>
            <person name="Yang X."/>
            <person name="Jeffery I.B."/>
            <person name="Cooney J.C."/>
            <person name="Kagawa T.F."/>
            <person name="Liu W."/>
            <person name="Song Y."/>
            <person name="Salvetti E."/>
            <person name="Wrobel A."/>
            <person name="Rasinkangas P."/>
            <person name="Parkhill J."/>
            <person name="Rea M.C."/>
            <person name="O'Sullivan O."/>
            <person name="Ritari J."/>
            <person name="Douillard F.P."/>
            <person name="Paul Ross R."/>
            <person name="Yang R."/>
            <person name="Briner A.E."/>
            <person name="Felis G.E."/>
            <person name="de Vos W.M."/>
            <person name="Barrangou R."/>
            <person name="Klaenhammer T.R."/>
            <person name="Caufield P.W."/>
            <person name="Cui Y."/>
            <person name="Zhang H."/>
            <person name="O'Toole P.W."/>
        </authorList>
    </citation>
    <scope>NUCLEOTIDE SEQUENCE [LARGE SCALE GENOMIC DNA]</scope>
    <source>
        <strain evidence="3 4">JCM 15530</strain>
    </source>
</reference>
<dbReference type="EMBL" id="AZCX01000003">
    <property type="protein sequence ID" value="KRK48410.1"/>
    <property type="molecule type" value="Genomic_DNA"/>
</dbReference>
<dbReference type="GO" id="GO:0016787">
    <property type="term" value="F:hydrolase activity"/>
    <property type="evidence" value="ECO:0007669"/>
    <property type="project" value="UniProtKB-KW"/>
</dbReference>
<dbReference type="InterPro" id="IPR050300">
    <property type="entry name" value="GDXG_lipolytic_enzyme"/>
</dbReference>
<proteinExistence type="predicted"/>
<evidence type="ECO:0000313" key="4">
    <source>
        <dbReference type="Proteomes" id="UP000050911"/>
    </source>
</evidence>
<keyword evidence="4" id="KW-1185">Reference proteome</keyword>